<organism evidence="12 13">
    <name type="scientific">Corynebacterium gallinarum</name>
    <dbReference type="NCBI Taxonomy" id="2762214"/>
    <lineage>
        <taxon>Bacteria</taxon>
        <taxon>Bacillati</taxon>
        <taxon>Actinomycetota</taxon>
        <taxon>Actinomycetes</taxon>
        <taxon>Mycobacteriales</taxon>
        <taxon>Corynebacteriaceae</taxon>
        <taxon>Corynebacterium</taxon>
    </lineage>
</organism>
<feature type="compositionally biased region" description="Pro residues" evidence="9">
    <location>
        <begin position="234"/>
        <end position="247"/>
    </location>
</feature>
<evidence type="ECO:0000256" key="4">
    <source>
        <dbReference type="ARBA" id="ARBA00022519"/>
    </source>
</evidence>
<keyword evidence="3" id="KW-1003">Cell membrane</keyword>
<feature type="domain" description="Tripartite ATP-independent periplasmic transporters DctQ component" evidence="11">
    <location>
        <begin position="41"/>
        <end position="172"/>
    </location>
</feature>
<dbReference type="InterPro" id="IPR055348">
    <property type="entry name" value="DctQ"/>
</dbReference>
<keyword evidence="6 10" id="KW-1133">Transmembrane helix</keyword>
<dbReference type="Proteomes" id="UP000650224">
    <property type="component" value="Unassembled WGS sequence"/>
</dbReference>
<keyword evidence="2" id="KW-0813">Transport</keyword>
<feature type="transmembrane region" description="Helical" evidence="10">
    <location>
        <begin position="67"/>
        <end position="85"/>
    </location>
</feature>
<evidence type="ECO:0000259" key="11">
    <source>
        <dbReference type="Pfam" id="PF04290"/>
    </source>
</evidence>
<evidence type="ECO:0000256" key="8">
    <source>
        <dbReference type="ARBA" id="ARBA00038436"/>
    </source>
</evidence>
<gene>
    <name evidence="12" type="ORF">H9627_11015</name>
</gene>
<feature type="transmembrane region" description="Helical" evidence="10">
    <location>
        <begin position="105"/>
        <end position="126"/>
    </location>
</feature>
<reference evidence="12 13" key="1">
    <citation type="submission" date="2020-08" db="EMBL/GenBank/DDBJ databases">
        <title>A Genomic Blueprint of the Chicken Gut Microbiome.</title>
        <authorList>
            <person name="Gilroy R."/>
            <person name="Ravi A."/>
            <person name="Getino M."/>
            <person name="Pursley I."/>
            <person name="Horton D.L."/>
            <person name="Alikhan N.-F."/>
            <person name="Baker D."/>
            <person name="Gharbi K."/>
            <person name="Hall N."/>
            <person name="Watson M."/>
            <person name="Adriaenssens E.M."/>
            <person name="Foster-Nyarko E."/>
            <person name="Jarju S."/>
            <person name="Secka A."/>
            <person name="Antonio M."/>
            <person name="Oren A."/>
            <person name="Chaudhuri R."/>
            <person name="La Ragione R.M."/>
            <person name="Hildebrand F."/>
            <person name="Pallen M.J."/>
        </authorList>
    </citation>
    <scope>NUCLEOTIDE SEQUENCE [LARGE SCALE GENOMIC DNA]</scope>
    <source>
        <strain evidence="12 13">Sa1YVA5</strain>
    </source>
</reference>
<evidence type="ECO:0000256" key="7">
    <source>
        <dbReference type="ARBA" id="ARBA00023136"/>
    </source>
</evidence>
<keyword evidence="7 10" id="KW-0472">Membrane</keyword>
<comment type="subcellular location">
    <subcellularLocation>
        <location evidence="1">Cell inner membrane</location>
        <topology evidence="1">Multi-pass membrane protein</topology>
    </subcellularLocation>
</comment>
<comment type="similarity">
    <text evidence="8">Belongs to the TRAP transporter small permease family.</text>
</comment>
<dbReference type="Pfam" id="PF04290">
    <property type="entry name" value="DctQ"/>
    <property type="match status" value="1"/>
</dbReference>
<evidence type="ECO:0000313" key="12">
    <source>
        <dbReference type="EMBL" id="MBD8030843.1"/>
    </source>
</evidence>
<dbReference type="PANTHER" id="PTHR35011">
    <property type="entry name" value="2,3-DIKETO-L-GULONATE TRAP TRANSPORTER SMALL PERMEASE PROTEIN YIAM"/>
    <property type="match status" value="1"/>
</dbReference>
<keyword evidence="13" id="KW-1185">Reference proteome</keyword>
<evidence type="ECO:0000256" key="5">
    <source>
        <dbReference type="ARBA" id="ARBA00022692"/>
    </source>
</evidence>
<evidence type="ECO:0000256" key="3">
    <source>
        <dbReference type="ARBA" id="ARBA00022475"/>
    </source>
</evidence>
<keyword evidence="4" id="KW-0997">Cell inner membrane</keyword>
<evidence type="ECO:0000256" key="1">
    <source>
        <dbReference type="ARBA" id="ARBA00004429"/>
    </source>
</evidence>
<feature type="region of interest" description="Disordered" evidence="9">
    <location>
        <begin position="203"/>
        <end position="266"/>
    </location>
</feature>
<dbReference type="GO" id="GO:0005886">
    <property type="term" value="C:plasma membrane"/>
    <property type="evidence" value="ECO:0007669"/>
    <property type="project" value="UniProtKB-SubCell"/>
</dbReference>
<evidence type="ECO:0000256" key="10">
    <source>
        <dbReference type="SAM" id="Phobius"/>
    </source>
</evidence>
<dbReference type="InterPro" id="IPR007387">
    <property type="entry name" value="TRAP_DctQ"/>
</dbReference>
<evidence type="ECO:0000256" key="9">
    <source>
        <dbReference type="SAM" id="MobiDB-lite"/>
    </source>
</evidence>
<dbReference type="AlphaFoldDB" id="A0A8I0LG19"/>
<accession>A0A8I0LG19</accession>
<proteinExistence type="inferred from homology"/>
<feature type="transmembrane region" description="Helical" evidence="10">
    <location>
        <begin position="151"/>
        <end position="173"/>
    </location>
</feature>
<evidence type="ECO:0000256" key="2">
    <source>
        <dbReference type="ARBA" id="ARBA00022448"/>
    </source>
</evidence>
<evidence type="ECO:0000313" key="13">
    <source>
        <dbReference type="Proteomes" id="UP000650224"/>
    </source>
</evidence>
<dbReference type="EMBL" id="JACSPR010000008">
    <property type="protein sequence ID" value="MBD8030843.1"/>
    <property type="molecule type" value="Genomic_DNA"/>
</dbReference>
<comment type="caution">
    <text evidence="12">The sequence shown here is derived from an EMBL/GenBank/DDBJ whole genome shotgun (WGS) entry which is preliminary data.</text>
</comment>
<feature type="transmembrane region" description="Helical" evidence="10">
    <location>
        <begin position="21"/>
        <end position="47"/>
    </location>
</feature>
<keyword evidence="5 10" id="KW-0812">Transmembrane</keyword>
<dbReference type="RefSeq" id="WP_191734091.1">
    <property type="nucleotide sequence ID" value="NZ_JACSPR010000008.1"/>
</dbReference>
<protein>
    <submittedName>
        <fullName evidence="12">TRAP transporter small permease</fullName>
    </submittedName>
</protein>
<evidence type="ECO:0000256" key="6">
    <source>
        <dbReference type="ARBA" id="ARBA00022989"/>
    </source>
</evidence>
<sequence length="266" mass="28720">MSTTHTIQTERSNGLIRGIDLAVTVLIRLSIFLGAAAALGMVINVFLDVGMRFGMNTPIQGTNQFVSYWWMLPLVFFGLAAAQHYGEHTDLPIVYERLDSRGQQIMAIVALCFTGLFVVFIGWAGLGNALEQMAVGEYDSSTGVTVWPPRFAIPLACLAFLLVIIANILKLIINRDAVLAAEQQALGEEADVLADLEEQNIMVSSDADTSRAPERTVTPGPQQCRPWIPHPARRPLPPHPPPEPAGPGHPVGQGCVAKQAGPPPSR</sequence>
<name>A0A8I0LG19_9CORY</name>